<comment type="caution">
    <text evidence="1">The sequence shown here is derived from an EMBL/GenBank/DDBJ whole genome shotgun (WGS) entry which is preliminary data.</text>
</comment>
<reference evidence="1 2" key="1">
    <citation type="journal article" date="2020" name="IScience">
        <title>Genome Sequencing of the Endangered Kingdonia uniflora (Circaeasteraceae, Ranunculales) Reveals Potential Mechanisms of Evolutionary Specialization.</title>
        <authorList>
            <person name="Sun Y."/>
            <person name="Deng T."/>
            <person name="Zhang A."/>
            <person name="Moore M.J."/>
            <person name="Landis J.B."/>
            <person name="Lin N."/>
            <person name="Zhang H."/>
            <person name="Zhang X."/>
            <person name="Huang J."/>
            <person name="Zhang X."/>
            <person name="Sun H."/>
            <person name="Wang H."/>
        </authorList>
    </citation>
    <scope>NUCLEOTIDE SEQUENCE [LARGE SCALE GENOMIC DNA]</scope>
    <source>
        <strain evidence="1">TB1705</strain>
        <tissue evidence="1">Leaf</tissue>
    </source>
</reference>
<name>A0A7J7NQM2_9MAGN</name>
<dbReference type="AlphaFoldDB" id="A0A7J7NQM2"/>
<sequence length="131" mass="14053">MPDFDEVNGDLVDDFLADFDKVKLAIGEEGCEKIGIGNQGTSIIKVLVAKTPGLRTLENPVAGCETMRETTASGEREAMFKERTPHGSHVGGHFVFIDNPSGFHSAVFHACRKFLSPDSDSQSLPDGLSSA</sequence>
<keyword evidence="2" id="KW-1185">Reference proteome</keyword>
<dbReference type="EMBL" id="JACGCM010000658">
    <property type="protein sequence ID" value="KAF6169469.1"/>
    <property type="molecule type" value="Genomic_DNA"/>
</dbReference>
<evidence type="ECO:0000313" key="2">
    <source>
        <dbReference type="Proteomes" id="UP000541444"/>
    </source>
</evidence>
<accession>A0A7J7NQM2</accession>
<dbReference type="OrthoDB" id="1685806at2759"/>
<dbReference type="Proteomes" id="UP000541444">
    <property type="component" value="Unassembled WGS sequence"/>
</dbReference>
<protein>
    <submittedName>
        <fullName evidence="1">Uncharacterized protein</fullName>
    </submittedName>
</protein>
<evidence type="ECO:0000313" key="1">
    <source>
        <dbReference type="EMBL" id="KAF6169469.1"/>
    </source>
</evidence>
<organism evidence="1 2">
    <name type="scientific">Kingdonia uniflora</name>
    <dbReference type="NCBI Taxonomy" id="39325"/>
    <lineage>
        <taxon>Eukaryota</taxon>
        <taxon>Viridiplantae</taxon>
        <taxon>Streptophyta</taxon>
        <taxon>Embryophyta</taxon>
        <taxon>Tracheophyta</taxon>
        <taxon>Spermatophyta</taxon>
        <taxon>Magnoliopsida</taxon>
        <taxon>Ranunculales</taxon>
        <taxon>Circaeasteraceae</taxon>
        <taxon>Kingdonia</taxon>
    </lineage>
</organism>
<gene>
    <name evidence="1" type="ORF">GIB67_004750</name>
</gene>
<proteinExistence type="predicted"/>